<dbReference type="Pfam" id="PF00480">
    <property type="entry name" value="ROK"/>
    <property type="match status" value="1"/>
</dbReference>
<accession>A0A7G9FPK4</accession>
<dbReference type="InterPro" id="IPR043129">
    <property type="entry name" value="ATPase_NBD"/>
</dbReference>
<name>A0A7G9FPK4_9FIRM</name>
<dbReference type="Gene3D" id="3.30.420.40">
    <property type="match status" value="2"/>
</dbReference>
<dbReference type="AlphaFoldDB" id="A0A7G9FPK4"/>
<dbReference type="InterPro" id="IPR000600">
    <property type="entry name" value="ROK"/>
</dbReference>
<dbReference type="PANTHER" id="PTHR18964:SF170">
    <property type="entry name" value="SUGAR KINASE"/>
    <property type="match status" value="1"/>
</dbReference>
<dbReference type="KEGG" id="wcp:H9Q76_04160"/>
<reference evidence="2 3" key="1">
    <citation type="submission" date="2020-08" db="EMBL/GenBank/DDBJ databases">
        <authorList>
            <person name="Liu C."/>
            <person name="Sun Q."/>
        </authorList>
    </citation>
    <scope>NUCLEOTIDE SEQUENCE [LARGE SCALE GENOMIC DNA]</scope>
    <source>
        <strain evidence="2 3">NSJ-4</strain>
    </source>
</reference>
<dbReference type="PANTHER" id="PTHR18964">
    <property type="entry name" value="ROK (REPRESSOR, ORF, KINASE) FAMILY"/>
    <property type="match status" value="1"/>
</dbReference>
<dbReference type="Proteomes" id="UP000515819">
    <property type="component" value="Chromosome"/>
</dbReference>
<comment type="similarity">
    <text evidence="1">Belongs to the ROK (NagC/XylR) family.</text>
</comment>
<evidence type="ECO:0000313" key="2">
    <source>
        <dbReference type="EMBL" id="QNM00486.1"/>
    </source>
</evidence>
<keyword evidence="3" id="KW-1185">Reference proteome</keyword>
<evidence type="ECO:0000256" key="1">
    <source>
        <dbReference type="ARBA" id="ARBA00006479"/>
    </source>
</evidence>
<dbReference type="SUPFAM" id="SSF53067">
    <property type="entry name" value="Actin-like ATPase domain"/>
    <property type="match status" value="1"/>
</dbReference>
<organism evidence="2 3">
    <name type="scientific">Wujia chipingensis</name>
    <dbReference type="NCBI Taxonomy" id="2763670"/>
    <lineage>
        <taxon>Bacteria</taxon>
        <taxon>Bacillati</taxon>
        <taxon>Bacillota</taxon>
        <taxon>Clostridia</taxon>
        <taxon>Lachnospirales</taxon>
        <taxon>Lachnospiraceae</taxon>
        <taxon>Wujia</taxon>
    </lineage>
</organism>
<sequence length="338" mass="37674">MYLVFDVGGTFIKYALMDQKGKIYEKYKVPTPFQDGKVDDNGDEITPYTVKTEDGIAAFLEQIDIIYGKYSKEYQITGIAMSLPGQVNVNQGIVYGGGSLPYLDRVPLGNLISRRCGNVPVALENDAKCAALAEVWIGNAKDCKDACVLVFGTGIGGGIIIDRKVRHGVGMIAGEMSFLYDGLPIEDVDKIRPLEEINSKQGGELPDPCIWTQQASVQALRRKVAKAKGLKWQEVNGEDIYEMAETDPEIQDILERMYYNIAWHCCNLYITLAPEIILIGGGISAQPKFMEGIIKYTSKLRRLSYIYERMKIDLCKFGNDSNLIGALFNFLQKYDLAK</sequence>
<dbReference type="CDD" id="cd24152">
    <property type="entry name" value="ASKHA_NBD_ROK-like"/>
    <property type="match status" value="1"/>
</dbReference>
<dbReference type="RefSeq" id="WP_021984111.1">
    <property type="nucleotide sequence ID" value="NZ_CP060632.1"/>
</dbReference>
<protein>
    <submittedName>
        <fullName evidence="2">ROK family protein</fullName>
    </submittedName>
</protein>
<dbReference type="EMBL" id="CP060632">
    <property type="protein sequence ID" value="QNM00486.1"/>
    <property type="molecule type" value="Genomic_DNA"/>
</dbReference>
<proteinExistence type="inferred from homology"/>
<evidence type="ECO:0000313" key="3">
    <source>
        <dbReference type="Proteomes" id="UP000515819"/>
    </source>
</evidence>
<gene>
    <name evidence="2" type="ORF">H9Q76_04160</name>
</gene>